<dbReference type="GO" id="GO:0009725">
    <property type="term" value="P:response to hormone"/>
    <property type="evidence" value="ECO:0007669"/>
    <property type="project" value="UniProtKB-ARBA"/>
</dbReference>
<evidence type="ECO:0000256" key="6">
    <source>
        <dbReference type="ARBA" id="ARBA00023242"/>
    </source>
</evidence>
<dbReference type="Gene3D" id="1.10.10.60">
    <property type="entry name" value="Homeodomain-like"/>
    <property type="match status" value="1"/>
</dbReference>
<keyword evidence="5 10" id="KW-0804">Transcription</keyword>
<dbReference type="InterPro" id="IPR001356">
    <property type="entry name" value="HD"/>
</dbReference>
<dbReference type="GO" id="GO:0009414">
    <property type="term" value="P:response to water deprivation"/>
    <property type="evidence" value="ECO:0007669"/>
    <property type="project" value="UniProtKB-ARBA"/>
</dbReference>
<sequence length="236" mass="26835">MERGDCSPLGPESSEESFHLPATAGRKRSGGSNKRRFSDDQIRSLESIFEEETKLEPRKKLQLARDLGLQPRQVAIWFQNRRARWKSKQIEREYNVLRANYDALAANFESLKKEKLGLFKQLQKLRELLEKSQGGAENANRTTTTTSSGREAEITGNDVEIEKAVVEAGAELGPLVYAEGERCRSLERFGPEEVDLITMTEPAHSSITWPNDWAENDSGSFSDQSCSTMEWWDFWA</sequence>
<feature type="region of interest" description="Disordered" evidence="11">
    <location>
        <begin position="1"/>
        <end position="39"/>
    </location>
</feature>
<evidence type="ECO:0000256" key="1">
    <source>
        <dbReference type="ARBA" id="ARBA00004123"/>
    </source>
</evidence>
<dbReference type="InterPro" id="IPR045224">
    <property type="entry name" value="HDZip_class_I_plant"/>
</dbReference>
<comment type="subcellular location">
    <subcellularLocation>
        <location evidence="1 8 9">Nucleus</location>
    </subcellularLocation>
</comment>
<dbReference type="FunFam" id="1.10.10.60:FF:000293">
    <property type="entry name" value="Homeobox-leucine zipper protein ATHB-7"/>
    <property type="match status" value="1"/>
</dbReference>
<feature type="compositionally biased region" description="Polar residues" evidence="11">
    <location>
        <begin position="139"/>
        <end position="149"/>
    </location>
</feature>
<feature type="region of interest" description="Disordered" evidence="11">
    <location>
        <begin position="132"/>
        <end position="151"/>
    </location>
</feature>
<keyword evidence="6 8" id="KW-0539">Nucleus</keyword>
<keyword evidence="2 10" id="KW-0805">Transcription regulation</keyword>
<dbReference type="PRINTS" id="PR00031">
    <property type="entry name" value="HTHREPRESSR"/>
</dbReference>
<feature type="DNA-binding region" description="Homeobox" evidence="8">
    <location>
        <begin position="30"/>
        <end position="89"/>
    </location>
</feature>
<dbReference type="Pfam" id="PF02183">
    <property type="entry name" value="HALZ"/>
    <property type="match status" value="1"/>
</dbReference>
<dbReference type="PROSITE" id="PS50071">
    <property type="entry name" value="HOMEOBOX_2"/>
    <property type="match status" value="1"/>
</dbReference>
<dbReference type="GO" id="GO:0000981">
    <property type="term" value="F:DNA-binding transcription factor activity, RNA polymerase II-specific"/>
    <property type="evidence" value="ECO:0007669"/>
    <property type="project" value="UniProtKB-UniRule"/>
</dbReference>
<evidence type="ECO:0000256" key="11">
    <source>
        <dbReference type="SAM" id="MobiDB-lite"/>
    </source>
</evidence>
<dbReference type="SMART" id="SM00389">
    <property type="entry name" value="HOX"/>
    <property type="match status" value="1"/>
</dbReference>
<feature type="compositionally biased region" description="Basic residues" evidence="11">
    <location>
        <begin position="25"/>
        <end position="35"/>
    </location>
</feature>
<dbReference type="EMBL" id="JAINDJ010000003">
    <property type="protein sequence ID" value="KAG9452590.1"/>
    <property type="molecule type" value="Genomic_DNA"/>
</dbReference>
<evidence type="ECO:0000256" key="2">
    <source>
        <dbReference type="ARBA" id="ARBA00023015"/>
    </source>
</evidence>
<evidence type="ECO:0000313" key="14">
    <source>
        <dbReference type="Proteomes" id="UP000825729"/>
    </source>
</evidence>
<dbReference type="PROSITE" id="PS00027">
    <property type="entry name" value="HOMEOBOX_1"/>
    <property type="match status" value="1"/>
</dbReference>
<name>A0AAV7EWT2_ARIFI</name>
<evidence type="ECO:0000256" key="10">
    <source>
        <dbReference type="RuleBase" id="RU369038"/>
    </source>
</evidence>
<dbReference type="GO" id="GO:0033993">
    <property type="term" value="P:response to lipid"/>
    <property type="evidence" value="ECO:0007669"/>
    <property type="project" value="UniProtKB-ARBA"/>
</dbReference>
<evidence type="ECO:0000256" key="5">
    <source>
        <dbReference type="ARBA" id="ARBA00023163"/>
    </source>
</evidence>
<gene>
    <name evidence="13" type="ORF">H6P81_005494</name>
</gene>
<proteinExistence type="inferred from homology"/>
<dbReference type="CDD" id="cd00086">
    <property type="entry name" value="homeodomain"/>
    <property type="match status" value="1"/>
</dbReference>
<evidence type="ECO:0000256" key="8">
    <source>
        <dbReference type="PROSITE-ProRule" id="PRU00108"/>
    </source>
</evidence>
<comment type="caution">
    <text evidence="13">The sequence shown here is derived from an EMBL/GenBank/DDBJ whole genome shotgun (WGS) entry which is preliminary data.</text>
</comment>
<keyword evidence="3 8" id="KW-0238">DNA-binding</keyword>
<dbReference type="Pfam" id="PF00046">
    <property type="entry name" value="Homeodomain"/>
    <property type="match status" value="1"/>
</dbReference>
<dbReference type="InterPro" id="IPR017970">
    <property type="entry name" value="Homeobox_CS"/>
</dbReference>
<keyword evidence="4 8" id="KW-0371">Homeobox</keyword>
<dbReference type="GO" id="GO:0005634">
    <property type="term" value="C:nucleus"/>
    <property type="evidence" value="ECO:0007669"/>
    <property type="project" value="UniProtKB-SubCell"/>
</dbReference>
<keyword evidence="14" id="KW-1185">Reference proteome</keyword>
<accession>A0AAV7EWT2</accession>
<evidence type="ECO:0000313" key="13">
    <source>
        <dbReference type="EMBL" id="KAG9452590.1"/>
    </source>
</evidence>
<evidence type="ECO:0000256" key="4">
    <source>
        <dbReference type="ARBA" id="ARBA00023155"/>
    </source>
</evidence>
<evidence type="ECO:0000256" key="3">
    <source>
        <dbReference type="ARBA" id="ARBA00023125"/>
    </source>
</evidence>
<reference evidence="13 14" key="1">
    <citation type="submission" date="2021-07" db="EMBL/GenBank/DDBJ databases">
        <title>The Aristolochia fimbriata genome: insights into angiosperm evolution, floral development and chemical biosynthesis.</title>
        <authorList>
            <person name="Jiao Y."/>
        </authorList>
    </citation>
    <scope>NUCLEOTIDE SEQUENCE [LARGE SCALE GENOMIC DNA]</scope>
    <source>
        <strain evidence="13">IBCAS-2021</strain>
        <tissue evidence="13">Leaf</tissue>
    </source>
</reference>
<dbReference type="InterPro" id="IPR009057">
    <property type="entry name" value="Homeodomain-like_sf"/>
</dbReference>
<dbReference type="PANTHER" id="PTHR24326">
    <property type="entry name" value="HOMEOBOX-LEUCINE ZIPPER PROTEIN"/>
    <property type="match status" value="1"/>
</dbReference>
<comment type="similarity">
    <text evidence="7 10">Belongs to the HD-ZIP homeobox family. Class I subfamily.</text>
</comment>
<feature type="domain" description="Homeobox" evidence="12">
    <location>
        <begin position="28"/>
        <end position="88"/>
    </location>
</feature>
<comment type="function">
    <text evidence="10">Transcription factor.</text>
</comment>
<dbReference type="InterPro" id="IPR003106">
    <property type="entry name" value="Leu_zip_homeo"/>
</dbReference>
<dbReference type="GO" id="GO:0000976">
    <property type="term" value="F:transcription cis-regulatory region binding"/>
    <property type="evidence" value="ECO:0007669"/>
    <property type="project" value="UniProtKB-ARBA"/>
</dbReference>
<dbReference type="SUPFAM" id="SSF46689">
    <property type="entry name" value="Homeodomain-like"/>
    <property type="match status" value="1"/>
</dbReference>
<evidence type="ECO:0000259" key="12">
    <source>
        <dbReference type="PROSITE" id="PS50071"/>
    </source>
</evidence>
<protein>
    <recommendedName>
        <fullName evidence="10">Homeobox-leucine zipper protein</fullName>
    </recommendedName>
    <alternativeName>
        <fullName evidence="10">HD-ZIP protein</fullName>
    </alternativeName>
    <alternativeName>
        <fullName evidence="10">Homeodomain transcription factor</fullName>
    </alternativeName>
</protein>
<evidence type="ECO:0000256" key="9">
    <source>
        <dbReference type="RuleBase" id="RU000682"/>
    </source>
</evidence>
<dbReference type="Proteomes" id="UP000825729">
    <property type="component" value="Unassembled WGS sequence"/>
</dbReference>
<organism evidence="13 14">
    <name type="scientific">Aristolochia fimbriata</name>
    <name type="common">White veined hardy Dutchman's pipe vine</name>
    <dbReference type="NCBI Taxonomy" id="158543"/>
    <lineage>
        <taxon>Eukaryota</taxon>
        <taxon>Viridiplantae</taxon>
        <taxon>Streptophyta</taxon>
        <taxon>Embryophyta</taxon>
        <taxon>Tracheophyta</taxon>
        <taxon>Spermatophyta</taxon>
        <taxon>Magnoliopsida</taxon>
        <taxon>Magnoliidae</taxon>
        <taxon>Piperales</taxon>
        <taxon>Aristolochiaceae</taxon>
        <taxon>Aristolochia</taxon>
    </lineage>
</organism>
<evidence type="ECO:0000256" key="7">
    <source>
        <dbReference type="ARBA" id="ARBA00025748"/>
    </source>
</evidence>
<dbReference type="PANTHER" id="PTHR24326:SF122">
    <property type="entry name" value="HOMEOBOX-LEUCINE ZIPPER PROTEIN HOX6"/>
    <property type="match status" value="1"/>
</dbReference>
<dbReference type="AlphaFoldDB" id="A0AAV7EWT2"/>
<dbReference type="InterPro" id="IPR000047">
    <property type="entry name" value="HTH_motif"/>
</dbReference>
<dbReference type="GO" id="GO:0045893">
    <property type="term" value="P:positive regulation of DNA-templated transcription"/>
    <property type="evidence" value="ECO:0007669"/>
    <property type="project" value="TreeGrafter"/>
</dbReference>